<dbReference type="InterPro" id="IPR013108">
    <property type="entry name" value="Amidohydro_3"/>
</dbReference>
<proteinExistence type="predicted"/>
<dbReference type="AlphaFoldDB" id="A0A382EQQ1"/>
<feature type="non-terminal residue" evidence="2">
    <location>
        <position position="174"/>
    </location>
</feature>
<dbReference type="SUPFAM" id="SSF51338">
    <property type="entry name" value="Composite domain of metallo-dependent hydrolases"/>
    <property type="match status" value="1"/>
</dbReference>
<dbReference type="InterPro" id="IPR050378">
    <property type="entry name" value="Metallo-dep_Hydrolases_sf"/>
</dbReference>
<dbReference type="EMBL" id="UINC01045418">
    <property type="protein sequence ID" value="SVB52157.1"/>
    <property type="molecule type" value="Genomic_DNA"/>
</dbReference>
<sequence>MFDYLIKGGTVIDGTGAPAREADVAVLDGRIAAIGALDGEATTVLDATGLMVCPGFIDPHCHYDAQICWDPALTSSSLHGVTTIIMGNCGFSLAPVGNEADALYISAMLAGVEGMPLESLAQGVPWDWLTFAEYLDRFEGHIGVNMGCLVGHNALRRTVMGEDAVGAEADEAQL</sequence>
<organism evidence="2">
    <name type="scientific">marine metagenome</name>
    <dbReference type="NCBI Taxonomy" id="408172"/>
    <lineage>
        <taxon>unclassified sequences</taxon>
        <taxon>metagenomes</taxon>
        <taxon>ecological metagenomes</taxon>
    </lineage>
</organism>
<dbReference type="GO" id="GO:0016812">
    <property type="term" value="F:hydrolase activity, acting on carbon-nitrogen (but not peptide) bonds, in cyclic amides"/>
    <property type="evidence" value="ECO:0007669"/>
    <property type="project" value="TreeGrafter"/>
</dbReference>
<dbReference type="GO" id="GO:0005829">
    <property type="term" value="C:cytosol"/>
    <property type="evidence" value="ECO:0007669"/>
    <property type="project" value="TreeGrafter"/>
</dbReference>
<dbReference type="InterPro" id="IPR011059">
    <property type="entry name" value="Metal-dep_hydrolase_composite"/>
</dbReference>
<dbReference type="Gene3D" id="3.20.20.140">
    <property type="entry name" value="Metal-dependent hydrolases"/>
    <property type="match status" value="1"/>
</dbReference>
<name>A0A382EQQ1_9ZZZZ</name>
<reference evidence="2" key="1">
    <citation type="submission" date="2018-05" db="EMBL/GenBank/DDBJ databases">
        <authorList>
            <person name="Lanie J.A."/>
            <person name="Ng W.-L."/>
            <person name="Kazmierczak K.M."/>
            <person name="Andrzejewski T.M."/>
            <person name="Davidsen T.M."/>
            <person name="Wayne K.J."/>
            <person name="Tettelin H."/>
            <person name="Glass J.I."/>
            <person name="Rusch D."/>
            <person name="Podicherti R."/>
            <person name="Tsui H.-C.T."/>
            <person name="Winkler M.E."/>
        </authorList>
    </citation>
    <scope>NUCLEOTIDE SEQUENCE</scope>
</reference>
<dbReference type="InterPro" id="IPR032466">
    <property type="entry name" value="Metal_Hydrolase"/>
</dbReference>
<gene>
    <name evidence="2" type="ORF">METZ01_LOCUS205011</name>
</gene>
<dbReference type="Gene3D" id="2.30.40.10">
    <property type="entry name" value="Urease, subunit C, domain 1"/>
    <property type="match status" value="1"/>
</dbReference>
<evidence type="ECO:0000259" key="1">
    <source>
        <dbReference type="Pfam" id="PF07969"/>
    </source>
</evidence>
<protein>
    <recommendedName>
        <fullName evidence="1">Amidohydrolase 3 domain-containing protein</fullName>
    </recommendedName>
</protein>
<accession>A0A382EQQ1</accession>
<feature type="domain" description="Amidohydrolase 3" evidence="1">
    <location>
        <begin position="44"/>
        <end position="172"/>
    </location>
</feature>
<dbReference type="SUPFAM" id="SSF51556">
    <property type="entry name" value="Metallo-dependent hydrolases"/>
    <property type="match status" value="1"/>
</dbReference>
<dbReference type="Pfam" id="PF07969">
    <property type="entry name" value="Amidohydro_3"/>
    <property type="match status" value="1"/>
</dbReference>
<dbReference type="PANTHER" id="PTHR11647">
    <property type="entry name" value="HYDRANTOINASE/DIHYDROPYRIMIDINASE FAMILY MEMBER"/>
    <property type="match status" value="1"/>
</dbReference>
<dbReference type="PANTHER" id="PTHR11647:SF1">
    <property type="entry name" value="COLLAPSIN RESPONSE MEDIATOR PROTEIN"/>
    <property type="match status" value="1"/>
</dbReference>
<evidence type="ECO:0000313" key="2">
    <source>
        <dbReference type="EMBL" id="SVB52157.1"/>
    </source>
</evidence>